<protein>
    <submittedName>
        <fullName evidence="3">USP domain-containing protein</fullName>
    </submittedName>
</protein>
<dbReference type="AlphaFoldDB" id="A0A1I8F4V2"/>
<keyword evidence="2" id="KW-1185">Reference proteome</keyword>
<dbReference type="Proteomes" id="UP000095280">
    <property type="component" value="Unplaced"/>
</dbReference>
<sequence>LPSSGGLRPPLSPFARPAPGCAGSCGWLRQSVASYRWRSPVHRQSAVAWQPAMTSSAQRNSLLVRGVRRLRLELIERRDESFQKSDGATAVVSGSAIVRIWRNWLPRTRRREEATVNRLGAVAENSDDDEAAGMAQPHSFSPSSSTYSSGSNRNSLSGLSSRPRLVSPDVTAIYEKVLDGSIALENVCLACGTVRVEQQLPLLMEHPVLRGSLCLAKRIISDNGWLCHLCQLLSERLIQPGATGGSDCITKTEPHSLHPPPRPDFKRSSAGCSQPLRVLSLFDGVASRLAVPAVRRPVRRNLLRPPRSTRTQSVWPLVNHGNRQGLASESGLCFFSSFHRILETARRIGSPSADERQRRPLFWLFENVASMRQEDKTRISRSC</sequence>
<name>A0A1I8F4V2_9PLAT</name>
<dbReference type="WBParaSite" id="maker-unitig_20597-snap-gene-0.2-mRNA-1">
    <property type="protein sequence ID" value="maker-unitig_20597-snap-gene-0.2-mRNA-1"/>
    <property type="gene ID" value="maker-unitig_20597-snap-gene-0.2"/>
</dbReference>
<accession>A0A1I8F4V2</accession>
<dbReference type="Gene3D" id="3.40.50.150">
    <property type="entry name" value="Vaccinia Virus protein VP39"/>
    <property type="match status" value="1"/>
</dbReference>
<reference evidence="3" key="1">
    <citation type="submission" date="2016-11" db="UniProtKB">
        <authorList>
            <consortium name="WormBaseParasite"/>
        </authorList>
    </citation>
    <scope>IDENTIFICATION</scope>
</reference>
<organism evidence="2 3">
    <name type="scientific">Macrostomum lignano</name>
    <dbReference type="NCBI Taxonomy" id="282301"/>
    <lineage>
        <taxon>Eukaryota</taxon>
        <taxon>Metazoa</taxon>
        <taxon>Spiralia</taxon>
        <taxon>Lophotrochozoa</taxon>
        <taxon>Platyhelminthes</taxon>
        <taxon>Rhabditophora</taxon>
        <taxon>Macrostomorpha</taxon>
        <taxon>Macrostomida</taxon>
        <taxon>Macrostomidae</taxon>
        <taxon>Macrostomum</taxon>
    </lineage>
</organism>
<feature type="region of interest" description="Disordered" evidence="1">
    <location>
        <begin position="119"/>
        <end position="161"/>
    </location>
</feature>
<evidence type="ECO:0000256" key="1">
    <source>
        <dbReference type="SAM" id="MobiDB-lite"/>
    </source>
</evidence>
<evidence type="ECO:0000313" key="2">
    <source>
        <dbReference type="Proteomes" id="UP000095280"/>
    </source>
</evidence>
<feature type="compositionally biased region" description="Low complexity" evidence="1">
    <location>
        <begin position="139"/>
        <end position="161"/>
    </location>
</feature>
<proteinExistence type="predicted"/>
<dbReference type="InterPro" id="IPR029063">
    <property type="entry name" value="SAM-dependent_MTases_sf"/>
</dbReference>
<evidence type="ECO:0000313" key="3">
    <source>
        <dbReference type="WBParaSite" id="maker-unitig_20597-snap-gene-0.2-mRNA-1"/>
    </source>
</evidence>